<keyword evidence="2" id="KW-1185">Reference proteome</keyword>
<evidence type="ECO:0000313" key="1">
    <source>
        <dbReference type="EMBL" id="KAG5554736.1"/>
    </source>
</evidence>
<evidence type="ECO:0000313" key="2">
    <source>
        <dbReference type="Proteomes" id="UP000823749"/>
    </source>
</evidence>
<sequence>MLFEKLVILRSDNCILWFNVKLSTCDAPRVIKKLLALVVCLWMTKEHGFKENILGQGETQVEMEMDLLQVVNLTKENPAPHRPHRNLIEDCQICSKSSMNDTPQEGNKLSD</sequence>
<name>A0AAV6KQ58_9ERIC</name>
<dbReference type="Proteomes" id="UP000823749">
    <property type="component" value="Chromosome 4"/>
</dbReference>
<reference evidence="1" key="1">
    <citation type="submission" date="2020-08" db="EMBL/GenBank/DDBJ databases">
        <title>Plant Genome Project.</title>
        <authorList>
            <person name="Zhang R.-G."/>
        </authorList>
    </citation>
    <scope>NUCLEOTIDE SEQUENCE</scope>
    <source>
        <strain evidence="1">WSP0</strain>
        <tissue evidence="1">Leaf</tissue>
    </source>
</reference>
<proteinExistence type="predicted"/>
<comment type="caution">
    <text evidence="1">The sequence shown here is derived from an EMBL/GenBank/DDBJ whole genome shotgun (WGS) entry which is preliminary data.</text>
</comment>
<organism evidence="1 2">
    <name type="scientific">Rhododendron griersonianum</name>
    <dbReference type="NCBI Taxonomy" id="479676"/>
    <lineage>
        <taxon>Eukaryota</taxon>
        <taxon>Viridiplantae</taxon>
        <taxon>Streptophyta</taxon>
        <taxon>Embryophyta</taxon>
        <taxon>Tracheophyta</taxon>
        <taxon>Spermatophyta</taxon>
        <taxon>Magnoliopsida</taxon>
        <taxon>eudicotyledons</taxon>
        <taxon>Gunneridae</taxon>
        <taxon>Pentapetalae</taxon>
        <taxon>asterids</taxon>
        <taxon>Ericales</taxon>
        <taxon>Ericaceae</taxon>
        <taxon>Ericoideae</taxon>
        <taxon>Rhodoreae</taxon>
        <taxon>Rhododendron</taxon>
    </lineage>
</organism>
<dbReference type="EMBL" id="JACTNZ010000004">
    <property type="protein sequence ID" value="KAG5554736.1"/>
    <property type="molecule type" value="Genomic_DNA"/>
</dbReference>
<gene>
    <name evidence="1" type="ORF">RHGRI_012333</name>
</gene>
<protein>
    <submittedName>
        <fullName evidence="1">Uncharacterized protein</fullName>
    </submittedName>
</protein>
<accession>A0AAV6KQ58</accession>
<dbReference type="AlphaFoldDB" id="A0AAV6KQ58"/>